<dbReference type="Pfam" id="PF03358">
    <property type="entry name" value="FMN_red"/>
    <property type="match status" value="1"/>
</dbReference>
<protein>
    <submittedName>
        <fullName evidence="2">NAD(P)H-dependent oxidoreductase</fullName>
        <ecNumber evidence="2">1.-.-.-</ecNumber>
    </submittedName>
</protein>
<reference evidence="3" key="1">
    <citation type="submission" date="2023-07" db="EMBL/GenBank/DDBJ databases">
        <title>30 novel species of actinomycetes from the DSMZ collection.</title>
        <authorList>
            <person name="Nouioui I."/>
        </authorList>
    </citation>
    <scope>NUCLEOTIDE SEQUENCE [LARGE SCALE GENOMIC DNA]</scope>
    <source>
        <strain evidence="3">DSM 41770</strain>
    </source>
</reference>
<evidence type="ECO:0000259" key="1">
    <source>
        <dbReference type="Pfam" id="PF03358"/>
    </source>
</evidence>
<organism evidence="2 3">
    <name type="scientific">Streptomyces salyersiae</name>
    <dbReference type="NCBI Taxonomy" id="3075530"/>
    <lineage>
        <taxon>Bacteria</taxon>
        <taxon>Bacillati</taxon>
        <taxon>Actinomycetota</taxon>
        <taxon>Actinomycetes</taxon>
        <taxon>Kitasatosporales</taxon>
        <taxon>Streptomycetaceae</taxon>
        <taxon>Streptomyces</taxon>
    </lineage>
</organism>
<dbReference type="PANTHER" id="PTHR30543">
    <property type="entry name" value="CHROMATE REDUCTASE"/>
    <property type="match status" value="1"/>
</dbReference>
<accession>A0ABU2RQ00</accession>
<evidence type="ECO:0000313" key="2">
    <source>
        <dbReference type="EMBL" id="MDT0430592.1"/>
    </source>
</evidence>
<keyword evidence="2" id="KW-0560">Oxidoreductase</keyword>
<sequence length="196" mass="21282">MAVAPASPEPVRVVVVVGSARDGRLAPDIARWLADRTDRRDDLVTDVVDLADTPLPASLAPDAPQTVALRPRLAAAEAFVIVVPEYNRGVPGPLKTLIDSFNAEWEAKPVAFVGYGLGMAGGVRAVEHLRQVFAEFHCVGVKDTVSFPRVLEHYDAEGRFPADPEAAGAAAKVMLDQLVWWGRVLRDAKRLHPYRS</sequence>
<gene>
    <name evidence="2" type="ORF">RM649_23450</name>
</gene>
<feature type="domain" description="NADPH-dependent FMN reductase-like" evidence="1">
    <location>
        <begin position="12"/>
        <end position="148"/>
    </location>
</feature>
<dbReference type="GO" id="GO:0016491">
    <property type="term" value="F:oxidoreductase activity"/>
    <property type="evidence" value="ECO:0007669"/>
    <property type="project" value="UniProtKB-KW"/>
</dbReference>
<comment type="caution">
    <text evidence="2">The sequence shown here is derived from an EMBL/GenBank/DDBJ whole genome shotgun (WGS) entry which is preliminary data.</text>
</comment>
<dbReference type="RefSeq" id="WP_200695117.1">
    <property type="nucleotide sequence ID" value="NZ_JAVREX010000011.1"/>
</dbReference>
<dbReference type="InterPro" id="IPR050712">
    <property type="entry name" value="NAD(P)H-dep_reductase"/>
</dbReference>
<proteinExistence type="predicted"/>
<dbReference type="Proteomes" id="UP001183777">
    <property type="component" value="Unassembled WGS sequence"/>
</dbReference>
<dbReference type="InterPro" id="IPR005025">
    <property type="entry name" value="FMN_Rdtase-like_dom"/>
</dbReference>
<dbReference type="Gene3D" id="3.40.50.360">
    <property type="match status" value="1"/>
</dbReference>
<dbReference type="EC" id="1.-.-.-" evidence="2"/>
<keyword evidence="3" id="KW-1185">Reference proteome</keyword>
<name>A0ABU2RQ00_9ACTN</name>
<dbReference type="PANTHER" id="PTHR30543:SF21">
    <property type="entry name" value="NAD(P)H-DEPENDENT FMN REDUCTASE LOT6"/>
    <property type="match status" value="1"/>
</dbReference>
<evidence type="ECO:0000313" key="3">
    <source>
        <dbReference type="Proteomes" id="UP001183777"/>
    </source>
</evidence>
<dbReference type="InterPro" id="IPR029039">
    <property type="entry name" value="Flavoprotein-like_sf"/>
</dbReference>
<dbReference type="EMBL" id="JAVREX010000011">
    <property type="protein sequence ID" value="MDT0430592.1"/>
    <property type="molecule type" value="Genomic_DNA"/>
</dbReference>
<dbReference type="SUPFAM" id="SSF52218">
    <property type="entry name" value="Flavoproteins"/>
    <property type="match status" value="1"/>
</dbReference>